<accession>A0A8H7T129</accession>
<reference evidence="1" key="1">
    <citation type="submission" date="2021-02" db="EMBL/GenBank/DDBJ databases">
        <title>Genome sequence Cadophora malorum strain M34.</title>
        <authorList>
            <person name="Stefanovic E."/>
            <person name="Vu D."/>
            <person name="Scully C."/>
            <person name="Dijksterhuis J."/>
            <person name="Roader J."/>
            <person name="Houbraken J."/>
        </authorList>
    </citation>
    <scope>NUCLEOTIDE SEQUENCE</scope>
    <source>
        <strain evidence="1">M34</strain>
    </source>
</reference>
<protein>
    <submittedName>
        <fullName evidence="1">Uncharacterized protein</fullName>
    </submittedName>
</protein>
<dbReference type="InterPro" id="IPR036291">
    <property type="entry name" value="NAD(P)-bd_dom_sf"/>
</dbReference>
<comment type="caution">
    <text evidence="1">The sequence shown here is derived from an EMBL/GenBank/DDBJ whole genome shotgun (WGS) entry which is preliminary data.</text>
</comment>
<gene>
    <name evidence="1" type="ORF">IFR04_015276</name>
</gene>
<dbReference type="Gene3D" id="3.40.50.720">
    <property type="entry name" value="NAD(P)-binding Rossmann-like Domain"/>
    <property type="match status" value="1"/>
</dbReference>
<name>A0A8H7T129_9HELO</name>
<proteinExistence type="predicted"/>
<dbReference type="Proteomes" id="UP000664132">
    <property type="component" value="Unassembled WGS sequence"/>
</dbReference>
<dbReference type="SUPFAM" id="SSF51735">
    <property type="entry name" value="NAD(P)-binding Rossmann-fold domains"/>
    <property type="match status" value="1"/>
</dbReference>
<sequence>MSSPSKPIRVALIGLSSTPADLYEGTNWAASAHLPYLLKSPHFEIAALLNSTTESAHQSILKHNLPSSVKAYGAPE</sequence>
<dbReference type="EMBL" id="JAFJYH010000459">
    <property type="protein sequence ID" value="KAG4411579.1"/>
    <property type="molecule type" value="Genomic_DNA"/>
</dbReference>
<feature type="non-terminal residue" evidence="1">
    <location>
        <position position="76"/>
    </location>
</feature>
<organism evidence="1 2">
    <name type="scientific">Cadophora malorum</name>
    <dbReference type="NCBI Taxonomy" id="108018"/>
    <lineage>
        <taxon>Eukaryota</taxon>
        <taxon>Fungi</taxon>
        <taxon>Dikarya</taxon>
        <taxon>Ascomycota</taxon>
        <taxon>Pezizomycotina</taxon>
        <taxon>Leotiomycetes</taxon>
        <taxon>Helotiales</taxon>
        <taxon>Ploettnerulaceae</taxon>
        <taxon>Cadophora</taxon>
    </lineage>
</organism>
<dbReference type="OrthoDB" id="64915at2759"/>
<keyword evidence="2" id="KW-1185">Reference proteome</keyword>
<evidence type="ECO:0000313" key="2">
    <source>
        <dbReference type="Proteomes" id="UP000664132"/>
    </source>
</evidence>
<dbReference type="AlphaFoldDB" id="A0A8H7T129"/>
<evidence type="ECO:0000313" key="1">
    <source>
        <dbReference type="EMBL" id="KAG4411579.1"/>
    </source>
</evidence>